<sequence>MKIHISEVTYQLLQSIGSYVCIERGLTSIKVSSEARVTCEPIGSRIAYKPELTPDLISTVDTVDAYCSMSRTSMDHTVLQYRSPTALPVNIRTGACNCATKCLYSRRSDDNVTNSHETPEFPKMTEPTPMNCSHLCVCRLNSSQLFNNRSPRSAPSITFRL</sequence>
<dbReference type="STRING" id="7234.B4IS31"/>
<name>B4IS31_DROPE</name>
<dbReference type="OrthoDB" id="1890790at2759"/>
<reference evidence="1 2" key="1">
    <citation type="journal article" date="2007" name="Nature">
        <title>Evolution of genes and genomes on the Drosophila phylogeny.</title>
        <authorList>
            <consortium name="Drosophila 12 Genomes Consortium"/>
            <person name="Clark A.G."/>
            <person name="Eisen M.B."/>
            <person name="Smith D.R."/>
            <person name="Bergman C.M."/>
            <person name="Oliver B."/>
            <person name="Markow T.A."/>
            <person name="Kaufman T.C."/>
            <person name="Kellis M."/>
            <person name="Gelbart W."/>
            <person name="Iyer V.N."/>
            <person name="Pollard D.A."/>
            <person name="Sackton T.B."/>
            <person name="Larracuente A.M."/>
            <person name="Singh N.D."/>
            <person name="Abad J.P."/>
            <person name="Abt D.N."/>
            <person name="Adryan B."/>
            <person name="Aguade M."/>
            <person name="Akashi H."/>
            <person name="Anderson W.W."/>
            <person name="Aquadro C.F."/>
            <person name="Ardell D.H."/>
            <person name="Arguello R."/>
            <person name="Artieri C.G."/>
            <person name="Barbash D.A."/>
            <person name="Barker D."/>
            <person name="Barsanti P."/>
            <person name="Batterham P."/>
            <person name="Batzoglou S."/>
            <person name="Begun D."/>
            <person name="Bhutkar A."/>
            <person name="Blanco E."/>
            <person name="Bosak S.A."/>
            <person name="Bradley R.K."/>
            <person name="Brand A.D."/>
            <person name="Brent M.R."/>
            <person name="Brooks A.N."/>
            <person name="Brown R.H."/>
            <person name="Butlin R.K."/>
            <person name="Caggese C."/>
            <person name="Calvi B.R."/>
            <person name="Bernardo de Carvalho A."/>
            <person name="Caspi A."/>
            <person name="Castrezana S."/>
            <person name="Celniker S.E."/>
            <person name="Chang J.L."/>
            <person name="Chapple C."/>
            <person name="Chatterji S."/>
            <person name="Chinwalla A."/>
            <person name="Civetta A."/>
            <person name="Clifton S.W."/>
            <person name="Comeron J.M."/>
            <person name="Costello J.C."/>
            <person name="Coyne J.A."/>
            <person name="Daub J."/>
            <person name="David R.G."/>
            <person name="Delcher A.L."/>
            <person name="Delehaunty K."/>
            <person name="Do C.B."/>
            <person name="Ebling H."/>
            <person name="Edwards K."/>
            <person name="Eickbush T."/>
            <person name="Evans J.D."/>
            <person name="Filipski A."/>
            <person name="Findeiss S."/>
            <person name="Freyhult E."/>
            <person name="Fulton L."/>
            <person name="Fulton R."/>
            <person name="Garcia A.C."/>
            <person name="Gardiner A."/>
            <person name="Garfield D.A."/>
            <person name="Garvin B.E."/>
            <person name="Gibson G."/>
            <person name="Gilbert D."/>
            <person name="Gnerre S."/>
            <person name="Godfrey J."/>
            <person name="Good R."/>
            <person name="Gotea V."/>
            <person name="Gravely B."/>
            <person name="Greenberg A.J."/>
            <person name="Griffiths-Jones S."/>
            <person name="Gross S."/>
            <person name="Guigo R."/>
            <person name="Gustafson E.A."/>
            <person name="Haerty W."/>
            <person name="Hahn M.W."/>
            <person name="Halligan D.L."/>
            <person name="Halpern A.L."/>
            <person name="Halter G.M."/>
            <person name="Han M.V."/>
            <person name="Heger A."/>
            <person name="Hillier L."/>
            <person name="Hinrichs A.S."/>
            <person name="Holmes I."/>
            <person name="Hoskins R.A."/>
            <person name="Hubisz M.J."/>
            <person name="Hultmark D."/>
            <person name="Huntley M.A."/>
            <person name="Jaffe D.B."/>
            <person name="Jagadeeshan S."/>
            <person name="Jeck W.R."/>
            <person name="Johnson J."/>
            <person name="Jones C.D."/>
            <person name="Jordan W.C."/>
            <person name="Karpen G.H."/>
            <person name="Kataoka E."/>
            <person name="Keightley P.D."/>
            <person name="Kheradpour P."/>
            <person name="Kirkness E.F."/>
            <person name="Koerich L.B."/>
            <person name="Kristiansen K."/>
            <person name="Kudrna D."/>
            <person name="Kulathinal R.J."/>
            <person name="Kumar S."/>
            <person name="Kwok R."/>
            <person name="Lander E."/>
            <person name="Langley C.H."/>
            <person name="Lapoint R."/>
            <person name="Lazzaro B.P."/>
            <person name="Lee S.J."/>
            <person name="Levesque L."/>
            <person name="Li R."/>
            <person name="Lin C.F."/>
            <person name="Lin M.F."/>
            <person name="Lindblad-Toh K."/>
            <person name="Llopart A."/>
            <person name="Long M."/>
            <person name="Low L."/>
            <person name="Lozovsky E."/>
            <person name="Lu J."/>
            <person name="Luo M."/>
            <person name="Machado C.A."/>
            <person name="Makalowski W."/>
            <person name="Marzo M."/>
            <person name="Matsuda M."/>
            <person name="Matzkin L."/>
            <person name="McAllister B."/>
            <person name="McBride C.S."/>
            <person name="McKernan B."/>
            <person name="McKernan K."/>
            <person name="Mendez-Lago M."/>
            <person name="Minx P."/>
            <person name="Mollenhauer M.U."/>
            <person name="Montooth K."/>
            <person name="Mount S.M."/>
            <person name="Mu X."/>
            <person name="Myers E."/>
            <person name="Negre B."/>
            <person name="Newfeld S."/>
            <person name="Nielsen R."/>
            <person name="Noor M.A."/>
            <person name="O'Grady P."/>
            <person name="Pachter L."/>
            <person name="Papaceit M."/>
            <person name="Parisi M.J."/>
            <person name="Parisi M."/>
            <person name="Parts L."/>
            <person name="Pedersen J.S."/>
            <person name="Pesole G."/>
            <person name="Phillippy A.M."/>
            <person name="Ponting C.P."/>
            <person name="Pop M."/>
            <person name="Porcelli D."/>
            <person name="Powell J.R."/>
            <person name="Prohaska S."/>
            <person name="Pruitt K."/>
            <person name="Puig M."/>
            <person name="Quesneville H."/>
            <person name="Ram K.R."/>
            <person name="Rand D."/>
            <person name="Rasmussen M.D."/>
            <person name="Reed L.K."/>
            <person name="Reenan R."/>
            <person name="Reily A."/>
            <person name="Remington K.A."/>
            <person name="Rieger T.T."/>
            <person name="Ritchie M.G."/>
            <person name="Robin C."/>
            <person name="Rogers Y.H."/>
            <person name="Rohde C."/>
            <person name="Rozas J."/>
            <person name="Rubenfield M.J."/>
            <person name="Ruiz A."/>
            <person name="Russo S."/>
            <person name="Salzberg S.L."/>
            <person name="Sanchez-Gracia A."/>
            <person name="Saranga D.J."/>
            <person name="Sato H."/>
            <person name="Schaeffer S.W."/>
            <person name="Schatz M.C."/>
            <person name="Schlenke T."/>
            <person name="Schwartz R."/>
            <person name="Segarra C."/>
            <person name="Singh R.S."/>
            <person name="Sirot L."/>
            <person name="Sirota M."/>
            <person name="Sisneros N.B."/>
            <person name="Smith C.D."/>
            <person name="Smith T.F."/>
            <person name="Spieth J."/>
            <person name="Stage D.E."/>
            <person name="Stark A."/>
            <person name="Stephan W."/>
            <person name="Strausberg R.L."/>
            <person name="Strempel S."/>
            <person name="Sturgill D."/>
            <person name="Sutton G."/>
            <person name="Sutton G.G."/>
            <person name="Tao W."/>
            <person name="Teichmann S."/>
            <person name="Tobari Y.N."/>
            <person name="Tomimura Y."/>
            <person name="Tsolas J.M."/>
            <person name="Valente V.L."/>
            <person name="Venter E."/>
            <person name="Venter J.C."/>
            <person name="Vicario S."/>
            <person name="Vieira F.G."/>
            <person name="Vilella A.J."/>
            <person name="Villasante A."/>
            <person name="Walenz B."/>
            <person name="Wang J."/>
            <person name="Wasserman M."/>
            <person name="Watts T."/>
            <person name="Wilson D."/>
            <person name="Wilson R.K."/>
            <person name="Wing R.A."/>
            <person name="Wolfner M.F."/>
            <person name="Wong A."/>
            <person name="Wong G.K."/>
            <person name="Wu C.I."/>
            <person name="Wu G."/>
            <person name="Yamamoto D."/>
            <person name="Yang H.P."/>
            <person name="Yang S.P."/>
            <person name="Yorke J.A."/>
            <person name="Yoshida K."/>
            <person name="Zdobnov E."/>
            <person name="Zhang P."/>
            <person name="Zhang Y."/>
            <person name="Zimin A.V."/>
            <person name="Baldwin J."/>
            <person name="Abdouelleil A."/>
            <person name="Abdulkadir J."/>
            <person name="Abebe A."/>
            <person name="Abera B."/>
            <person name="Abreu J."/>
            <person name="Acer S.C."/>
            <person name="Aftuck L."/>
            <person name="Alexander A."/>
            <person name="An P."/>
            <person name="Anderson E."/>
            <person name="Anderson S."/>
            <person name="Arachi H."/>
            <person name="Azer M."/>
            <person name="Bachantsang P."/>
            <person name="Barry A."/>
            <person name="Bayul T."/>
            <person name="Berlin A."/>
            <person name="Bessette D."/>
            <person name="Bloom T."/>
            <person name="Blye J."/>
            <person name="Boguslavskiy L."/>
            <person name="Bonnet C."/>
            <person name="Boukhgalter B."/>
            <person name="Bourzgui I."/>
            <person name="Brown A."/>
            <person name="Cahill P."/>
            <person name="Channer S."/>
            <person name="Cheshatsang Y."/>
            <person name="Chuda L."/>
            <person name="Citroen M."/>
            <person name="Collymore A."/>
            <person name="Cooke P."/>
            <person name="Costello M."/>
            <person name="D'Aco K."/>
            <person name="Daza R."/>
            <person name="De Haan G."/>
            <person name="DeGray S."/>
            <person name="DeMaso C."/>
            <person name="Dhargay N."/>
            <person name="Dooley K."/>
            <person name="Dooley E."/>
            <person name="Doricent M."/>
            <person name="Dorje P."/>
            <person name="Dorjee K."/>
            <person name="Dupes A."/>
            <person name="Elong R."/>
            <person name="Falk J."/>
            <person name="Farina A."/>
            <person name="Faro S."/>
            <person name="Ferguson D."/>
            <person name="Fisher S."/>
            <person name="Foley C.D."/>
            <person name="Franke A."/>
            <person name="Friedrich D."/>
            <person name="Gadbois L."/>
            <person name="Gearin G."/>
            <person name="Gearin C.R."/>
            <person name="Giannoukos G."/>
            <person name="Goode T."/>
            <person name="Graham J."/>
            <person name="Grandbois E."/>
            <person name="Grewal S."/>
            <person name="Gyaltsen K."/>
            <person name="Hafez N."/>
            <person name="Hagos B."/>
            <person name="Hall J."/>
            <person name="Henson C."/>
            <person name="Hollinger A."/>
            <person name="Honan T."/>
            <person name="Huard M.D."/>
            <person name="Hughes L."/>
            <person name="Hurhula B."/>
            <person name="Husby M.E."/>
            <person name="Kamat A."/>
            <person name="Kanga B."/>
            <person name="Kashin S."/>
            <person name="Khazanovich D."/>
            <person name="Kisner P."/>
            <person name="Lance K."/>
            <person name="Lara M."/>
            <person name="Lee W."/>
            <person name="Lennon N."/>
            <person name="Letendre F."/>
            <person name="LeVine R."/>
            <person name="Lipovsky A."/>
            <person name="Liu X."/>
            <person name="Liu J."/>
            <person name="Liu S."/>
            <person name="Lokyitsang T."/>
            <person name="Lokyitsang Y."/>
            <person name="Lubonja R."/>
            <person name="Lui A."/>
            <person name="MacDonald P."/>
            <person name="Magnisalis V."/>
            <person name="Maru K."/>
            <person name="Matthews C."/>
            <person name="McCusker W."/>
            <person name="McDonough S."/>
            <person name="Mehta T."/>
            <person name="Meldrim J."/>
            <person name="Meneus L."/>
            <person name="Mihai O."/>
            <person name="Mihalev A."/>
            <person name="Mihova T."/>
            <person name="Mittelman R."/>
            <person name="Mlenga V."/>
            <person name="Montmayeur A."/>
            <person name="Mulrain L."/>
            <person name="Navidi A."/>
            <person name="Naylor J."/>
            <person name="Negash T."/>
            <person name="Nguyen T."/>
            <person name="Nguyen N."/>
            <person name="Nicol R."/>
            <person name="Norbu C."/>
            <person name="Norbu N."/>
            <person name="Novod N."/>
            <person name="O'Neill B."/>
            <person name="Osman S."/>
            <person name="Markiewicz E."/>
            <person name="Oyono O.L."/>
            <person name="Patti C."/>
            <person name="Phunkhang P."/>
            <person name="Pierre F."/>
            <person name="Priest M."/>
            <person name="Raghuraman S."/>
            <person name="Rege F."/>
            <person name="Reyes R."/>
            <person name="Rise C."/>
            <person name="Rogov P."/>
            <person name="Ross K."/>
            <person name="Ryan E."/>
            <person name="Settipalli S."/>
            <person name="Shea T."/>
            <person name="Sherpa N."/>
            <person name="Shi L."/>
            <person name="Shih D."/>
            <person name="Sparrow T."/>
            <person name="Spaulding J."/>
            <person name="Stalker J."/>
            <person name="Stange-Thomann N."/>
            <person name="Stavropoulos S."/>
            <person name="Stone C."/>
            <person name="Strader C."/>
            <person name="Tesfaye S."/>
            <person name="Thomson T."/>
            <person name="Thoulutsang Y."/>
            <person name="Thoulutsang D."/>
            <person name="Topham K."/>
            <person name="Topping I."/>
            <person name="Tsamla T."/>
            <person name="Vassiliev H."/>
            <person name="Vo A."/>
            <person name="Wangchuk T."/>
            <person name="Wangdi T."/>
            <person name="Weiand M."/>
            <person name="Wilkinson J."/>
            <person name="Wilson A."/>
            <person name="Yadav S."/>
            <person name="Young G."/>
            <person name="Yu Q."/>
            <person name="Zembek L."/>
            <person name="Zhong D."/>
            <person name="Zimmer A."/>
            <person name="Zwirko Z."/>
            <person name="Jaffe D.B."/>
            <person name="Alvarez P."/>
            <person name="Brockman W."/>
            <person name="Butler J."/>
            <person name="Chin C."/>
            <person name="Gnerre S."/>
            <person name="Grabherr M."/>
            <person name="Kleber M."/>
            <person name="Mauceli E."/>
            <person name="MacCallum I."/>
        </authorList>
    </citation>
    <scope>NUCLEOTIDE SEQUENCE [LARGE SCALE GENOMIC DNA]</scope>
    <source>
        <strain evidence="2">MSH-3 / Tucson 14011-0111.49</strain>
    </source>
</reference>
<evidence type="ECO:0000313" key="1">
    <source>
        <dbReference type="EMBL" id="EDW40077.1"/>
    </source>
</evidence>
<dbReference type="Proteomes" id="UP000008744">
    <property type="component" value="Unassembled WGS sequence"/>
</dbReference>
<organism evidence="2">
    <name type="scientific">Drosophila persimilis</name>
    <name type="common">Fruit fly</name>
    <dbReference type="NCBI Taxonomy" id="7234"/>
    <lineage>
        <taxon>Eukaryota</taxon>
        <taxon>Metazoa</taxon>
        <taxon>Ecdysozoa</taxon>
        <taxon>Arthropoda</taxon>
        <taxon>Hexapoda</taxon>
        <taxon>Insecta</taxon>
        <taxon>Pterygota</taxon>
        <taxon>Neoptera</taxon>
        <taxon>Endopterygota</taxon>
        <taxon>Diptera</taxon>
        <taxon>Brachycera</taxon>
        <taxon>Muscomorpha</taxon>
        <taxon>Ephydroidea</taxon>
        <taxon>Drosophilidae</taxon>
        <taxon>Drosophila</taxon>
        <taxon>Sophophora</taxon>
    </lineage>
</organism>
<evidence type="ECO:0000313" key="2">
    <source>
        <dbReference type="Proteomes" id="UP000008744"/>
    </source>
</evidence>
<proteinExistence type="predicted"/>
<keyword evidence="2" id="KW-1185">Reference proteome</keyword>
<dbReference type="EMBL" id="CH697699">
    <property type="protein sequence ID" value="EDW40077.1"/>
    <property type="molecule type" value="Genomic_DNA"/>
</dbReference>
<dbReference type="HOGENOM" id="CLU_1645500_0_0_1"/>
<gene>
    <name evidence="1" type="primary">Dper\GL12859</name>
    <name evidence="1" type="ORF">Dper_GL12859</name>
</gene>
<accession>B4IS31</accession>
<dbReference type="AlphaFoldDB" id="B4IS31"/>
<protein>
    <submittedName>
        <fullName evidence="1">GL12859</fullName>
    </submittedName>
</protein>